<feature type="transmembrane region" description="Helical" evidence="1">
    <location>
        <begin position="78"/>
        <end position="98"/>
    </location>
</feature>
<organism evidence="2 3">
    <name type="scientific">Leptonema illini</name>
    <dbReference type="NCBI Taxonomy" id="183"/>
    <lineage>
        <taxon>Bacteria</taxon>
        <taxon>Pseudomonadati</taxon>
        <taxon>Spirochaetota</taxon>
        <taxon>Spirochaetia</taxon>
        <taxon>Leptospirales</taxon>
        <taxon>Leptospiraceae</taxon>
        <taxon>Leptonema</taxon>
    </lineage>
</organism>
<feature type="transmembrane region" description="Helical" evidence="1">
    <location>
        <begin position="110"/>
        <end position="131"/>
    </location>
</feature>
<feature type="transmembrane region" description="Helical" evidence="1">
    <location>
        <begin position="6"/>
        <end position="29"/>
    </location>
</feature>
<name>A0A833GZN8_9LEPT</name>
<keyword evidence="1" id="KW-0472">Membrane</keyword>
<keyword evidence="1" id="KW-1133">Transmembrane helix</keyword>
<keyword evidence="1" id="KW-0812">Transmembrane</keyword>
<evidence type="ECO:0000313" key="3">
    <source>
        <dbReference type="Proteomes" id="UP000460298"/>
    </source>
</evidence>
<protein>
    <submittedName>
        <fullName evidence="2">Uncharacterized protein</fullName>
    </submittedName>
</protein>
<accession>A0A833GZN8</accession>
<dbReference type="EMBL" id="WBUI01000016">
    <property type="protein sequence ID" value="KAB2930967.1"/>
    <property type="molecule type" value="Genomic_DNA"/>
</dbReference>
<evidence type="ECO:0000313" key="2">
    <source>
        <dbReference type="EMBL" id="KAB2930967.1"/>
    </source>
</evidence>
<reference evidence="2 3" key="1">
    <citation type="submission" date="2019-10" db="EMBL/GenBank/DDBJ databases">
        <title>Extracellular Electron Transfer in a Candidatus Methanoperedens spp. Enrichment Culture.</title>
        <authorList>
            <person name="Berger S."/>
            <person name="Rangel Shaw D."/>
            <person name="Berben T."/>
            <person name="In 'T Zandt M."/>
            <person name="Frank J."/>
            <person name="Reimann J."/>
            <person name="Jetten M.S.M."/>
            <person name="Welte C.U."/>
        </authorList>
    </citation>
    <scope>NUCLEOTIDE SEQUENCE [LARGE SCALE GENOMIC DNA]</scope>
    <source>
        <strain evidence="2">SB12</strain>
    </source>
</reference>
<sequence>MNLTLSVNAIVAVAQIAMAIGIAHFWWKWFRTEHKEPWLPVGYVEHERVFVYPDSVMSVLMVISAVLLLLGHPLGERLTQICGGMMIFLSVIDTAYFYQHGMFRKDRNGLENWGLVLPMYVMSALMTIPFLL</sequence>
<dbReference type="AlphaFoldDB" id="A0A833GZN8"/>
<comment type="caution">
    <text evidence="2">The sequence shown here is derived from an EMBL/GenBank/DDBJ whole genome shotgun (WGS) entry which is preliminary data.</text>
</comment>
<proteinExistence type="predicted"/>
<feature type="transmembrane region" description="Helical" evidence="1">
    <location>
        <begin position="50"/>
        <end position="72"/>
    </location>
</feature>
<dbReference type="Proteomes" id="UP000460298">
    <property type="component" value="Unassembled WGS sequence"/>
</dbReference>
<evidence type="ECO:0000256" key="1">
    <source>
        <dbReference type="SAM" id="Phobius"/>
    </source>
</evidence>
<gene>
    <name evidence="2" type="ORF">F9K24_14840</name>
</gene>